<evidence type="ECO:0000313" key="2">
    <source>
        <dbReference type="Proteomes" id="UP001519344"/>
    </source>
</evidence>
<reference evidence="1 2" key="1">
    <citation type="submission" date="2021-03" db="EMBL/GenBank/DDBJ databases">
        <title>Genomic Encyclopedia of Type Strains, Phase IV (KMG-IV): sequencing the most valuable type-strain genomes for metagenomic binning, comparative biology and taxonomic classification.</title>
        <authorList>
            <person name="Goeker M."/>
        </authorList>
    </citation>
    <scope>NUCLEOTIDE SEQUENCE [LARGE SCALE GENOMIC DNA]</scope>
    <source>
        <strain evidence="1 2">DSM 24950</strain>
    </source>
</reference>
<evidence type="ECO:0000313" key="1">
    <source>
        <dbReference type="EMBL" id="MBP1967567.1"/>
    </source>
</evidence>
<dbReference type="Proteomes" id="UP001519344">
    <property type="component" value="Unassembled WGS sequence"/>
</dbReference>
<gene>
    <name evidence="1" type="ORF">J2Z65_006839</name>
</gene>
<sequence>MPCGVPVVQMMFAFFLRDLRFQQSEKQDMLPYYETEKVLTVPSKMKYLYFHDQAKIIVNVL</sequence>
<name>A0ABS4I9G5_9BACL</name>
<keyword evidence="2" id="KW-1185">Reference proteome</keyword>
<comment type="caution">
    <text evidence="1">The sequence shown here is derived from an EMBL/GenBank/DDBJ whole genome shotgun (WGS) entry which is preliminary data.</text>
</comment>
<protein>
    <submittedName>
        <fullName evidence="1">Uncharacterized protein</fullName>
    </submittedName>
</protein>
<organism evidence="1 2">
    <name type="scientific">Paenibacillus aceris</name>
    <dbReference type="NCBI Taxonomy" id="869555"/>
    <lineage>
        <taxon>Bacteria</taxon>
        <taxon>Bacillati</taxon>
        <taxon>Bacillota</taxon>
        <taxon>Bacilli</taxon>
        <taxon>Bacillales</taxon>
        <taxon>Paenibacillaceae</taxon>
        <taxon>Paenibacillus</taxon>
    </lineage>
</organism>
<dbReference type="EMBL" id="JAGGKV010000036">
    <property type="protein sequence ID" value="MBP1967567.1"/>
    <property type="molecule type" value="Genomic_DNA"/>
</dbReference>
<accession>A0ABS4I9G5</accession>
<proteinExistence type="predicted"/>